<dbReference type="EMBL" id="QGGV01000001">
    <property type="protein sequence ID" value="PWK58198.1"/>
    <property type="molecule type" value="Genomic_DNA"/>
</dbReference>
<evidence type="ECO:0000313" key="3">
    <source>
        <dbReference type="Proteomes" id="UP000245390"/>
    </source>
</evidence>
<gene>
    <name evidence="2" type="ORF">C8D95_1013</name>
</gene>
<dbReference type="InterPro" id="IPR002654">
    <property type="entry name" value="Glyco_trans_25"/>
</dbReference>
<organism evidence="2 3">
    <name type="scientific">Silicimonas algicola</name>
    <dbReference type="NCBI Taxonomy" id="1826607"/>
    <lineage>
        <taxon>Bacteria</taxon>
        <taxon>Pseudomonadati</taxon>
        <taxon>Pseudomonadota</taxon>
        <taxon>Alphaproteobacteria</taxon>
        <taxon>Rhodobacterales</taxon>
        <taxon>Paracoccaceae</taxon>
    </lineage>
</organism>
<evidence type="ECO:0000313" key="2">
    <source>
        <dbReference type="EMBL" id="PWK58198.1"/>
    </source>
</evidence>
<evidence type="ECO:0000259" key="1">
    <source>
        <dbReference type="Pfam" id="PF01755"/>
    </source>
</evidence>
<dbReference type="CDD" id="cd06532">
    <property type="entry name" value="Glyco_transf_25"/>
    <property type="match status" value="1"/>
</dbReference>
<name>A0A316GBC5_9RHOB</name>
<sequence>MAKRLTSAALTAFRRPGLVRNRVFGTLNYWPVSRLTNERLRLAPYFCINLTSSTRRRALAQRQASRMGLERFEFHDAIVGRDLNVTDLIKKGLYDDVAAKRYHGRSLSLTEIAISLTHARIYSEIISRDLEEAVILEDDVLFLPRNINALNSSNVPSDFDVFFLHAQLDEEPPRGKIANGVHLSDSYVASSVAYLISRRGAEKLARGSKPVVHASDGLLGRALPWDGDRPHSFRQQGVSIELNAYLMHPPGALNGSTCHFVGSTIPEIFHSK</sequence>
<protein>
    <submittedName>
        <fullName evidence="2">Glycosyl transferase family 25</fullName>
    </submittedName>
</protein>
<dbReference type="Proteomes" id="UP000245390">
    <property type="component" value="Unassembled WGS sequence"/>
</dbReference>
<dbReference type="Pfam" id="PF01755">
    <property type="entry name" value="Glyco_transf_25"/>
    <property type="match status" value="1"/>
</dbReference>
<dbReference type="GO" id="GO:0016740">
    <property type="term" value="F:transferase activity"/>
    <property type="evidence" value="ECO:0007669"/>
    <property type="project" value="UniProtKB-KW"/>
</dbReference>
<dbReference type="AlphaFoldDB" id="A0A316GBC5"/>
<accession>A0A316GBC5</accession>
<feature type="domain" description="Glycosyl transferase family 25" evidence="1">
    <location>
        <begin position="45"/>
        <end position="159"/>
    </location>
</feature>
<dbReference type="RefSeq" id="WP_164721542.1">
    <property type="nucleotide sequence ID" value="NZ_CP034588.1"/>
</dbReference>
<keyword evidence="3" id="KW-1185">Reference proteome</keyword>
<proteinExistence type="predicted"/>
<keyword evidence="2" id="KW-0808">Transferase</keyword>
<reference evidence="2 3" key="1">
    <citation type="submission" date="2018-05" db="EMBL/GenBank/DDBJ databases">
        <title>Genomic Encyclopedia of Type Strains, Phase IV (KMG-IV): sequencing the most valuable type-strain genomes for metagenomic binning, comparative biology and taxonomic classification.</title>
        <authorList>
            <person name="Goeker M."/>
        </authorList>
    </citation>
    <scope>NUCLEOTIDE SEQUENCE [LARGE SCALE GENOMIC DNA]</scope>
    <source>
        <strain evidence="2 3">DSM 103371</strain>
    </source>
</reference>
<comment type="caution">
    <text evidence="2">The sequence shown here is derived from an EMBL/GenBank/DDBJ whole genome shotgun (WGS) entry which is preliminary data.</text>
</comment>